<proteinExistence type="predicted"/>
<dbReference type="SUPFAM" id="SSF52402">
    <property type="entry name" value="Adenine nucleotide alpha hydrolases-like"/>
    <property type="match status" value="1"/>
</dbReference>
<dbReference type="CDD" id="cd23659">
    <property type="entry name" value="USP_At3g01520-like"/>
    <property type="match status" value="1"/>
</dbReference>
<dbReference type="Pfam" id="PF00582">
    <property type="entry name" value="Usp"/>
    <property type="match status" value="1"/>
</dbReference>
<dbReference type="PANTHER" id="PTHR47815">
    <property type="entry name" value="UNIVERSAL STRESS PROTEIN A FAMILY PROTEIN C25B2.10"/>
    <property type="match status" value="1"/>
</dbReference>
<dbReference type="PANTHER" id="PTHR47815:SF1">
    <property type="entry name" value="UNIVERSAL STRESS PROTEIN A FAMILY PROTEIN C25B2.10"/>
    <property type="match status" value="1"/>
</dbReference>
<gene>
    <name evidence="3" type="ORF">CANCADRAFT_128770</name>
</gene>
<reference evidence="4" key="1">
    <citation type="submission" date="2016-02" db="EMBL/GenBank/DDBJ databases">
        <title>Comparative genomics of biotechnologically important yeasts.</title>
        <authorList>
            <consortium name="DOE Joint Genome Institute"/>
            <person name="Riley R."/>
            <person name="Haridas S."/>
            <person name="Wolfe K.H."/>
            <person name="Lopes M.R."/>
            <person name="Hittinger C.T."/>
            <person name="Goker M."/>
            <person name="Salamov A."/>
            <person name="Wisecaver J."/>
            <person name="Long T.M."/>
            <person name="Aerts A.L."/>
            <person name="Barry K."/>
            <person name="Choi C."/>
            <person name="Clum A."/>
            <person name="Coughlan A.Y."/>
            <person name="Deshpande S."/>
            <person name="Douglass A.P."/>
            <person name="Hanson S.J."/>
            <person name="Klenk H.-P."/>
            <person name="Labutti K."/>
            <person name="Lapidus A."/>
            <person name="Lindquist E."/>
            <person name="Lipzen A."/>
            <person name="Meier-Kolthoff J.P."/>
            <person name="Ohm R.A."/>
            <person name="Otillar R.P."/>
            <person name="Pangilinan J."/>
            <person name="Peng Y."/>
            <person name="Rokas A."/>
            <person name="Rosa C.A."/>
            <person name="Scheuner C."/>
            <person name="Sibirny A.A."/>
            <person name="Slot J.C."/>
            <person name="Stielow J.B."/>
            <person name="Sun H."/>
            <person name="Kurtzman C.P."/>
            <person name="Blackwell M."/>
            <person name="Jeffries T.W."/>
            <person name="Grigoriev I.V."/>
        </authorList>
    </citation>
    <scope>NUCLEOTIDE SEQUENCE [LARGE SCALE GENOMIC DNA]</scope>
    <source>
        <strain evidence="4">NRRL Y-17796</strain>
    </source>
</reference>
<dbReference type="AlphaFoldDB" id="A0A1E4TAN9"/>
<evidence type="ECO:0000259" key="2">
    <source>
        <dbReference type="Pfam" id="PF00582"/>
    </source>
</evidence>
<name>A0A1E4TAN9_9ASCO</name>
<organism evidence="3 4">
    <name type="scientific">Tortispora caseinolytica NRRL Y-17796</name>
    <dbReference type="NCBI Taxonomy" id="767744"/>
    <lineage>
        <taxon>Eukaryota</taxon>
        <taxon>Fungi</taxon>
        <taxon>Dikarya</taxon>
        <taxon>Ascomycota</taxon>
        <taxon>Saccharomycotina</taxon>
        <taxon>Trigonopsidomycetes</taxon>
        <taxon>Trigonopsidales</taxon>
        <taxon>Trigonopsidaceae</taxon>
        <taxon>Tortispora</taxon>
    </lineage>
</organism>
<evidence type="ECO:0000256" key="1">
    <source>
        <dbReference type="SAM" id="MobiDB-lite"/>
    </source>
</evidence>
<feature type="region of interest" description="Disordered" evidence="1">
    <location>
        <begin position="275"/>
        <end position="320"/>
    </location>
</feature>
<keyword evidence="4" id="KW-1185">Reference proteome</keyword>
<dbReference type="OrthoDB" id="843225at2759"/>
<feature type="compositionally biased region" description="Polar residues" evidence="1">
    <location>
        <begin position="237"/>
        <end position="249"/>
    </location>
</feature>
<protein>
    <recommendedName>
        <fullName evidence="2">UspA domain-containing protein</fullName>
    </recommendedName>
</protein>
<dbReference type="InterPro" id="IPR014729">
    <property type="entry name" value="Rossmann-like_a/b/a_fold"/>
</dbReference>
<dbReference type="InterPro" id="IPR006016">
    <property type="entry name" value="UspA"/>
</dbReference>
<evidence type="ECO:0000313" key="4">
    <source>
        <dbReference type="Proteomes" id="UP000095023"/>
    </source>
</evidence>
<feature type="domain" description="UspA" evidence="2">
    <location>
        <begin position="65"/>
        <end position="199"/>
    </location>
</feature>
<dbReference type="Proteomes" id="UP000095023">
    <property type="component" value="Unassembled WGS sequence"/>
</dbReference>
<feature type="region of interest" description="Disordered" evidence="1">
    <location>
        <begin position="206"/>
        <end position="249"/>
    </location>
</feature>
<feature type="compositionally biased region" description="Polar residues" evidence="1">
    <location>
        <begin position="297"/>
        <end position="320"/>
    </location>
</feature>
<feature type="compositionally biased region" description="Basic and acidic residues" evidence="1">
    <location>
        <begin position="211"/>
        <end position="236"/>
    </location>
</feature>
<evidence type="ECO:0000313" key="3">
    <source>
        <dbReference type="EMBL" id="ODV88820.1"/>
    </source>
</evidence>
<dbReference type="Gene3D" id="3.40.50.620">
    <property type="entry name" value="HUPs"/>
    <property type="match status" value="1"/>
</dbReference>
<dbReference type="EMBL" id="KV453843">
    <property type="protein sequence ID" value="ODV88820.1"/>
    <property type="molecule type" value="Genomic_DNA"/>
</dbReference>
<accession>A0A1E4TAN9</accession>
<sequence length="320" mass="36145">MSIKFVDSKDRSIDHDILRRPSSPPPPPKFQPQVSFDTFANKDASLFSYTLRTKHLDYRYTRQSRTFLCGLDDNDYSDFALEWLLDELVSDGDEVVCLRVVDPASKLTQTDDSEYRHVAEEKLHEVLDKNTENKKISIIFELVVGKVEKTIQRMIQVYEPAMLIVGTRGRSLNGFQGLMPGSVSKYCLQYSPVPVVVVRPSIKRQMKKAKRQADPGRRNYLDILDKGNDHQHERDPSASSDHQLKQSSTSISLNELHLPPATHITPDSPMFTTLSSRFADDNSHDSAFSPRRASRDCSANSAQTALPSPDVSPNHSPERS</sequence>